<gene>
    <name evidence="2" type="ORF">A2721_00290</name>
</gene>
<sequence length="93" mass="10721">MESIYGEKNLLLKTVPTDFEYEAFDATLGISLLLVFLHILLSWIFPKRFDNRKGLIPKTKSPILPPMRTGVQLKKAWACEANQNRVTRLHSIH</sequence>
<proteinExistence type="predicted"/>
<dbReference type="Proteomes" id="UP000177871">
    <property type="component" value="Unassembled WGS sequence"/>
</dbReference>
<evidence type="ECO:0000256" key="1">
    <source>
        <dbReference type="SAM" id="Phobius"/>
    </source>
</evidence>
<evidence type="ECO:0000313" key="3">
    <source>
        <dbReference type="Proteomes" id="UP000177871"/>
    </source>
</evidence>
<comment type="caution">
    <text evidence="2">The sequence shown here is derived from an EMBL/GenBank/DDBJ whole genome shotgun (WGS) entry which is preliminary data.</text>
</comment>
<name>A0A1F6A1L8_9BACT</name>
<keyword evidence="1" id="KW-0472">Membrane</keyword>
<keyword evidence="1" id="KW-1133">Transmembrane helix</keyword>
<dbReference type="EMBL" id="MFJK01000015">
    <property type="protein sequence ID" value="OGG18372.1"/>
    <property type="molecule type" value="Genomic_DNA"/>
</dbReference>
<dbReference type="AlphaFoldDB" id="A0A1F6A1L8"/>
<accession>A0A1F6A1L8</accession>
<evidence type="ECO:0000313" key="2">
    <source>
        <dbReference type="EMBL" id="OGG18372.1"/>
    </source>
</evidence>
<feature type="transmembrane region" description="Helical" evidence="1">
    <location>
        <begin position="26"/>
        <end position="45"/>
    </location>
</feature>
<reference evidence="2 3" key="1">
    <citation type="journal article" date="2016" name="Nat. Commun.">
        <title>Thousands of microbial genomes shed light on interconnected biogeochemical processes in an aquifer system.</title>
        <authorList>
            <person name="Anantharaman K."/>
            <person name="Brown C.T."/>
            <person name="Hug L.A."/>
            <person name="Sharon I."/>
            <person name="Castelle C.J."/>
            <person name="Probst A.J."/>
            <person name="Thomas B.C."/>
            <person name="Singh A."/>
            <person name="Wilkins M.J."/>
            <person name="Karaoz U."/>
            <person name="Brodie E.L."/>
            <person name="Williams K.H."/>
            <person name="Hubbard S.S."/>
            <person name="Banfield J.F."/>
        </authorList>
    </citation>
    <scope>NUCLEOTIDE SEQUENCE [LARGE SCALE GENOMIC DNA]</scope>
</reference>
<keyword evidence="1" id="KW-0812">Transmembrane</keyword>
<organism evidence="2 3">
    <name type="scientific">Candidatus Gottesmanbacteria bacterium RIFCSPHIGHO2_01_FULL_47_48</name>
    <dbReference type="NCBI Taxonomy" id="1798381"/>
    <lineage>
        <taxon>Bacteria</taxon>
        <taxon>Candidatus Gottesmaniibacteriota</taxon>
    </lineage>
</organism>
<protein>
    <submittedName>
        <fullName evidence="2">Uncharacterized protein</fullName>
    </submittedName>
</protein>